<dbReference type="InterPro" id="IPR000477">
    <property type="entry name" value="RT_dom"/>
</dbReference>
<dbReference type="InterPro" id="IPR026960">
    <property type="entry name" value="RVT-Znf"/>
</dbReference>
<accession>A0A2N9F086</accession>
<evidence type="ECO:0000259" key="1">
    <source>
        <dbReference type="PROSITE" id="PS50878"/>
    </source>
</evidence>
<proteinExistence type="predicted"/>
<dbReference type="PANTHER" id="PTHR33116:SF86">
    <property type="entry name" value="REVERSE TRANSCRIPTASE DOMAIN-CONTAINING PROTEIN"/>
    <property type="match status" value="1"/>
</dbReference>
<dbReference type="GO" id="GO:0003824">
    <property type="term" value="F:catalytic activity"/>
    <property type="evidence" value="ECO:0007669"/>
    <property type="project" value="InterPro"/>
</dbReference>
<gene>
    <name evidence="2" type="ORF">FSB_LOCUS8394</name>
</gene>
<dbReference type="Pfam" id="PF00078">
    <property type="entry name" value="RVT_1"/>
    <property type="match status" value="1"/>
</dbReference>
<dbReference type="EMBL" id="OIVN01000454">
    <property type="protein sequence ID" value="SPC80512.1"/>
    <property type="molecule type" value="Genomic_DNA"/>
</dbReference>
<dbReference type="CDD" id="cd01650">
    <property type="entry name" value="RT_nLTR_like"/>
    <property type="match status" value="1"/>
</dbReference>
<dbReference type="InterPro" id="IPR036691">
    <property type="entry name" value="Endo/exonu/phosph_ase_sf"/>
</dbReference>
<dbReference type="Gene3D" id="3.60.10.10">
    <property type="entry name" value="Endonuclease/exonuclease/phosphatase"/>
    <property type="match status" value="1"/>
</dbReference>
<protein>
    <recommendedName>
        <fullName evidence="1">Reverse transcriptase domain-containing protein</fullName>
    </recommendedName>
</protein>
<organism evidence="2">
    <name type="scientific">Fagus sylvatica</name>
    <name type="common">Beechnut</name>
    <dbReference type="NCBI Taxonomy" id="28930"/>
    <lineage>
        <taxon>Eukaryota</taxon>
        <taxon>Viridiplantae</taxon>
        <taxon>Streptophyta</taxon>
        <taxon>Embryophyta</taxon>
        <taxon>Tracheophyta</taxon>
        <taxon>Spermatophyta</taxon>
        <taxon>Magnoliopsida</taxon>
        <taxon>eudicotyledons</taxon>
        <taxon>Gunneridae</taxon>
        <taxon>Pentapetalae</taxon>
        <taxon>rosids</taxon>
        <taxon>fabids</taxon>
        <taxon>Fagales</taxon>
        <taxon>Fagaceae</taxon>
        <taxon>Fagus</taxon>
    </lineage>
</organism>
<dbReference type="SUPFAM" id="SSF56672">
    <property type="entry name" value="DNA/RNA polymerases"/>
    <property type="match status" value="1"/>
</dbReference>
<name>A0A2N9F086_FAGSY</name>
<dbReference type="PROSITE" id="PS50878">
    <property type="entry name" value="RT_POL"/>
    <property type="match status" value="1"/>
</dbReference>
<dbReference type="AlphaFoldDB" id="A0A2N9F086"/>
<evidence type="ECO:0000313" key="2">
    <source>
        <dbReference type="EMBL" id="SPC80512.1"/>
    </source>
</evidence>
<dbReference type="PANTHER" id="PTHR33116">
    <property type="entry name" value="REVERSE TRANSCRIPTASE ZINC-BINDING DOMAIN-CONTAINING PROTEIN-RELATED-RELATED"/>
    <property type="match status" value="1"/>
</dbReference>
<sequence length="1174" mass="135016">MQIETIERNDLVTGAGGIGGGCSTAPPETMRIISWNCRGLGNPDAVRSLHMLVKTQGPEVLFLMETKLETSSMERFRVSLGFNSVFVVPSLGRSGGLAMFWKDGINLEIKNYTTHHIDCYIRQRNDMGWRLTGFYGRPEDFRRWESWALMDQLNGLGQNPWLCCGDFNEIMYQNEKRGMHPRPLRRMWEFREVLSRCNLIDMGYRGYDFTWDNNRRGVANVQERLDRALSSPAWTDLFPNSTVSHIWSSTSDHMPILIEVGQPITTSDRKKRHHRFEEKWILDSSCEDEVKRLWSEAAVQGSPMYCVTEKIKHCRMGLVQWSRRKFGGVQSQIKARFEMIEAHTLDNREGQHQERIKGLKGEINSLLLADECHWRQRSRAVWLKVGDKNTRYFHQSALQRKKNKLGGRSSEFTRPVVYRTKSKGVVTSDMNRKLLMPYTAAEVKQAVFQMHPSKAPGPDGHMLRKVNFTHIVLIPKVKNPTKMSDYRPISLCNVLYKMVSKCVANRLKSILTMVVSDSQSAFVPGRLITDNIIMAYEVLHCLKEKRSGRKGSMAIKLDMSKAYDRVEWGFLEQIMKKLGFDVRWINLMMECISTPSYAVLINGEPQGFISPSRGIRQGDPLSPYIFLLCAEGFSALIRKAEIDKKLSGISISRGGPKLSHLLFADDSLLFCQAKPEECRNLMAVLSLYEQSSGQKINLDKTAIFFSKNTKENTRREIQGVWGSQVILQYDRYLGMPAMVGRSKERAFSGLKDRIAKKLQGWNEKFLSKAGREVLIKAVAQSIPTFTMSCFKLPIGFCEDVNAMIAKFWWGSSSNRRKIHWKKWQKLCTPKEEGGIGFRDVNAFNLALLGKQGWRFIRNPQSLVYRVCKAKYFPRCSFMECKLGTNPSLIWRSILSARETIKNGLMWKVGDGRSIKIWEDKWLPCTPGRNPDGPIVTFVRDLVDEDRKWWNEELIDKIFDSQTARVIKQISLGSINNPDCVRWKETQSGEYSVRSAYALELKNPKSKEEGESLKAEEIKGMWRRLWKLKVPGKVRHFIWRACNEALPTKFNLHRKKIPVDLRCTFCEEAVESTSHILWECPLANGVWSSFRGKLQKRHVSNEEFQMITKSLVEFLSKEELEEWAILSWSIWNARNSALFEGVKISPVAIFEKGMGLLQEFQRMQVTAVLTPGTTM</sequence>
<dbReference type="Pfam" id="PF13966">
    <property type="entry name" value="zf-RVT"/>
    <property type="match status" value="1"/>
</dbReference>
<dbReference type="InterPro" id="IPR043502">
    <property type="entry name" value="DNA/RNA_pol_sf"/>
</dbReference>
<dbReference type="SUPFAM" id="SSF56219">
    <property type="entry name" value="DNase I-like"/>
    <property type="match status" value="1"/>
</dbReference>
<feature type="domain" description="Reverse transcriptase" evidence="1">
    <location>
        <begin position="455"/>
        <end position="726"/>
    </location>
</feature>
<dbReference type="Pfam" id="PF03372">
    <property type="entry name" value="Exo_endo_phos"/>
    <property type="match status" value="1"/>
</dbReference>
<reference evidence="2" key="1">
    <citation type="submission" date="2018-02" db="EMBL/GenBank/DDBJ databases">
        <authorList>
            <person name="Cohen D.B."/>
            <person name="Kent A.D."/>
        </authorList>
    </citation>
    <scope>NUCLEOTIDE SEQUENCE</scope>
</reference>
<dbReference type="InterPro" id="IPR005135">
    <property type="entry name" value="Endo/exonuclease/phosphatase"/>
</dbReference>